<proteinExistence type="predicted"/>
<gene>
    <name evidence="2" type="ORF">C8A01DRAFT_51131</name>
</gene>
<evidence type="ECO:0000313" key="3">
    <source>
        <dbReference type="Proteomes" id="UP001303115"/>
    </source>
</evidence>
<evidence type="ECO:0000313" key="2">
    <source>
        <dbReference type="EMBL" id="KAK4031954.1"/>
    </source>
</evidence>
<evidence type="ECO:0000256" key="1">
    <source>
        <dbReference type="SAM" id="MobiDB-lite"/>
    </source>
</evidence>
<accession>A0AAN6P554</accession>
<keyword evidence="3" id="KW-1185">Reference proteome</keyword>
<name>A0AAN6P554_9PEZI</name>
<sequence length="292" mass="32295">MAPHTFIFTNSPYKLNQISLASFVPNLQQPHQDAERTYQVQEPDYDIQDDESFDVVLNSSSESHLKAAATKFASIFGNKDKSDQFQVQASKGRIYSLKQPDALFRKLVSGDDGIAETQRWLEDCKMRGLTPRFVVAFRTLVDARLAASEREGIAFGGKITAPVGEALGGDPTGMADIMGEASHESRKEAQGGMKTPGERIYAIGYRKVKLTYRRGKVMASLPSLENTWESFASPRGDMEADDGVGEEDEDSDVYVKADLLEGDDDKDCRVYSVPKLDGETEAFGILIDDKAW</sequence>
<dbReference type="AlphaFoldDB" id="A0AAN6P554"/>
<feature type="region of interest" description="Disordered" evidence="1">
    <location>
        <begin position="231"/>
        <end position="251"/>
    </location>
</feature>
<protein>
    <submittedName>
        <fullName evidence="2">Uncharacterized protein</fullName>
    </submittedName>
</protein>
<reference evidence="3" key="1">
    <citation type="journal article" date="2023" name="Mol. Phylogenet. Evol.">
        <title>Genome-scale phylogeny and comparative genomics of the fungal order Sordariales.</title>
        <authorList>
            <person name="Hensen N."/>
            <person name="Bonometti L."/>
            <person name="Westerberg I."/>
            <person name="Brannstrom I.O."/>
            <person name="Guillou S."/>
            <person name="Cros-Aarteil S."/>
            <person name="Calhoun S."/>
            <person name="Haridas S."/>
            <person name="Kuo A."/>
            <person name="Mondo S."/>
            <person name="Pangilinan J."/>
            <person name="Riley R."/>
            <person name="LaButti K."/>
            <person name="Andreopoulos B."/>
            <person name="Lipzen A."/>
            <person name="Chen C."/>
            <person name="Yan M."/>
            <person name="Daum C."/>
            <person name="Ng V."/>
            <person name="Clum A."/>
            <person name="Steindorff A."/>
            <person name="Ohm R.A."/>
            <person name="Martin F."/>
            <person name="Silar P."/>
            <person name="Natvig D.O."/>
            <person name="Lalanne C."/>
            <person name="Gautier V."/>
            <person name="Ament-Velasquez S.L."/>
            <person name="Kruys A."/>
            <person name="Hutchinson M.I."/>
            <person name="Powell A.J."/>
            <person name="Barry K."/>
            <person name="Miller A.N."/>
            <person name="Grigoriev I.V."/>
            <person name="Debuchy R."/>
            <person name="Gladieux P."/>
            <person name="Hiltunen Thoren M."/>
            <person name="Johannesson H."/>
        </authorList>
    </citation>
    <scope>NUCLEOTIDE SEQUENCE [LARGE SCALE GENOMIC DNA]</scope>
    <source>
        <strain evidence="3">CBS 284.82</strain>
    </source>
</reference>
<dbReference type="Proteomes" id="UP001303115">
    <property type="component" value="Unassembled WGS sequence"/>
</dbReference>
<feature type="compositionally biased region" description="Acidic residues" evidence="1">
    <location>
        <begin position="239"/>
        <end position="251"/>
    </location>
</feature>
<comment type="caution">
    <text evidence="2">The sequence shown here is derived from an EMBL/GenBank/DDBJ whole genome shotgun (WGS) entry which is preliminary data.</text>
</comment>
<organism evidence="2 3">
    <name type="scientific">Parachaetomium inaequale</name>
    <dbReference type="NCBI Taxonomy" id="2588326"/>
    <lineage>
        <taxon>Eukaryota</taxon>
        <taxon>Fungi</taxon>
        <taxon>Dikarya</taxon>
        <taxon>Ascomycota</taxon>
        <taxon>Pezizomycotina</taxon>
        <taxon>Sordariomycetes</taxon>
        <taxon>Sordariomycetidae</taxon>
        <taxon>Sordariales</taxon>
        <taxon>Chaetomiaceae</taxon>
        <taxon>Parachaetomium</taxon>
    </lineage>
</organism>
<dbReference type="EMBL" id="MU854672">
    <property type="protein sequence ID" value="KAK4031954.1"/>
    <property type="molecule type" value="Genomic_DNA"/>
</dbReference>